<dbReference type="PANTHER" id="PTHR43133:SF59">
    <property type="entry name" value="ECF RNA POLYMERASE SIGMA FACTOR SIGR"/>
    <property type="match status" value="1"/>
</dbReference>
<keyword evidence="3" id="KW-0731">Sigma factor</keyword>
<dbReference type="InterPro" id="IPR039425">
    <property type="entry name" value="RNA_pol_sigma-70-like"/>
</dbReference>
<feature type="domain" description="RNA polymerase sigma-70 region 2" evidence="5">
    <location>
        <begin position="20"/>
        <end position="82"/>
    </location>
</feature>
<evidence type="ECO:0000256" key="2">
    <source>
        <dbReference type="ARBA" id="ARBA00023015"/>
    </source>
</evidence>
<evidence type="ECO:0000259" key="6">
    <source>
        <dbReference type="Pfam" id="PF08281"/>
    </source>
</evidence>
<dbReference type="CDD" id="cd06171">
    <property type="entry name" value="Sigma70_r4"/>
    <property type="match status" value="1"/>
</dbReference>
<keyword evidence="4" id="KW-0804">Transcription</keyword>
<dbReference type="GO" id="GO:0003677">
    <property type="term" value="F:DNA binding"/>
    <property type="evidence" value="ECO:0007669"/>
    <property type="project" value="InterPro"/>
</dbReference>
<dbReference type="NCBIfam" id="TIGR02937">
    <property type="entry name" value="sigma70-ECF"/>
    <property type="match status" value="1"/>
</dbReference>
<organism evidence="7 8">
    <name type="scientific">Candidatus Scalindua brodae</name>
    <dbReference type="NCBI Taxonomy" id="237368"/>
    <lineage>
        <taxon>Bacteria</taxon>
        <taxon>Pseudomonadati</taxon>
        <taxon>Planctomycetota</taxon>
        <taxon>Candidatus Brocadiia</taxon>
        <taxon>Candidatus Brocadiales</taxon>
        <taxon>Candidatus Scalinduaceae</taxon>
        <taxon>Candidatus Scalindua</taxon>
    </lineage>
</organism>
<dbReference type="Proteomes" id="UP000030652">
    <property type="component" value="Unassembled WGS sequence"/>
</dbReference>
<protein>
    <submittedName>
        <fullName evidence="7">Sigma-70 factor</fullName>
    </submittedName>
</protein>
<dbReference type="Gene3D" id="1.10.10.10">
    <property type="entry name" value="Winged helix-like DNA-binding domain superfamily/Winged helix DNA-binding domain"/>
    <property type="match status" value="1"/>
</dbReference>
<dbReference type="EMBL" id="JRYO01000270">
    <property type="protein sequence ID" value="KHE90279.1"/>
    <property type="molecule type" value="Genomic_DNA"/>
</dbReference>
<dbReference type="SUPFAM" id="SSF88946">
    <property type="entry name" value="Sigma2 domain of RNA polymerase sigma factors"/>
    <property type="match status" value="1"/>
</dbReference>
<evidence type="ECO:0000313" key="7">
    <source>
        <dbReference type="EMBL" id="KHE90279.1"/>
    </source>
</evidence>
<comment type="similarity">
    <text evidence="1">Belongs to the sigma-70 factor family. ECF subfamily.</text>
</comment>
<dbReference type="InterPro" id="IPR014284">
    <property type="entry name" value="RNA_pol_sigma-70_dom"/>
</dbReference>
<comment type="caution">
    <text evidence="7">The sequence shown here is derived from an EMBL/GenBank/DDBJ whole genome shotgun (WGS) entry which is preliminary data.</text>
</comment>
<accession>A0A0B0EC72</accession>
<name>A0A0B0EC72_9BACT</name>
<feature type="domain" description="RNA polymerase sigma factor 70 region 4 type 2" evidence="6">
    <location>
        <begin position="127"/>
        <end position="178"/>
    </location>
</feature>
<dbReference type="InterPro" id="IPR013324">
    <property type="entry name" value="RNA_pol_sigma_r3/r4-like"/>
</dbReference>
<dbReference type="SUPFAM" id="SSF88659">
    <property type="entry name" value="Sigma3 and sigma4 domains of RNA polymerase sigma factors"/>
    <property type="match status" value="1"/>
</dbReference>
<dbReference type="InterPro" id="IPR013249">
    <property type="entry name" value="RNA_pol_sigma70_r4_t2"/>
</dbReference>
<dbReference type="InterPro" id="IPR007627">
    <property type="entry name" value="RNA_pol_sigma70_r2"/>
</dbReference>
<dbReference type="eggNOG" id="COG1595">
    <property type="taxonomic scope" value="Bacteria"/>
</dbReference>
<dbReference type="AlphaFoldDB" id="A0A0B0EC72"/>
<dbReference type="GO" id="GO:0006352">
    <property type="term" value="P:DNA-templated transcription initiation"/>
    <property type="evidence" value="ECO:0007669"/>
    <property type="project" value="InterPro"/>
</dbReference>
<evidence type="ECO:0000256" key="3">
    <source>
        <dbReference type="ARBA" id="ARBA00023082"/>
    </source>
</evidence>
<dbReference type="InterPro" id="IPR013325">
    <property type="entry name" value="RNA_pol_sigma_r2"/>
</dbReference>
<keyword evidence="2" id="KW-0805">Transcription regulation</keyword>
<evidence type="ECO:0000313" key="8">
    <source>
        <dbReference type="Proteomes" id="UP000030652"/>
    </source>
</evidence>
<dbReference type="Gene3D" id="1.10.1740.10">
    <property type="match status" value="1"/>
</dbReference>
<dbReference type="GO" id="GO:0016987">
    <property type="term" value="F:sigma factor activity"/>
    <property type="evidence" value="ECO:0007669"/>
    <property type="project" value="UniProtKB-KW"/>
</dbReference>
<evidence type="ECO:0000259" key="5">
    <source>
        <dbReference type="Pfam" id="PF04542"/>
    </source>
</evidence>
<proteinExistence type="inferred from homology"/>
<evidence type="ECO:0000256" key="1">
    <source>
        <dbReference type="ARBA" id="ARBA00010641"/>
    </source>
</evidence>
<gene>
    <name evidence="7" type="primary">rpoE</name>
    <name evidence="7" type="ORF">SCABRO_03984</name>
</gene>
<evidence type="ECO:0000256" key="4">
    <source>
        <dbReference type="ARBA" id="ARBA00023163"/>
    </source>
</evidence>
<sequence length="201" mass="23527">MRDFGNQESKIKEFEVTALEHIDSLFNFGMRMTGNREAAEDLVQETYLKVHRFSHTFKDGSNLKAWLFKILRNTFINTFRKKIKEPKSIHYDEVEDFYLFNKIKTGKKEESYVSGEITDVYEFLEDEVKNAVDGLPLAFREVVLYSDIEDLSYGEISEIVGCPIGTVKSRLFRARKLLQKSLWNYANERGYLKEKHGGKEI</sequence>
<reference evidence="7 8" key="1">
    <citation type="submission" date="2014-10" db="EMBL/GenBank/DDBJ databases">
        <title>Draft genome of anammox bacterium scalindua brodae, obtained using differential coverage binning of sequence data from two enrichment reactors.</title>
        <authorList>
            <person name="Speth D.R."/>
            <person name="Russ L."/>
            <person name="Kartal B."/>
            <person name="Op den Camp H.J."/>
            <person name="Dutilh B.E."/>
            <person name="Jetten M.S."/>
        </authorList>
    </citation>
    <scope>NUCLEOTIDE SEQUENCE [LARGE SCALE GENOMIC DNA]</scope>
    <source>
        <strain evidence="7">RU1</strain>
    </source>
</reference>
<dbReference type="InterPro" id="IPR036388">
    <property type="entry name" value="WH-like_DNA-bd_sf"/>
</dbReference>
<dbReference type="Pfam" id="PF04542">
    <property type="entry name" value="Sigma70_r2"/>
    <property type="match status" value="1"/>
</dbReference>
<dbReference type="PANTHER" id="PTHR43133">
    <property type="entry name" value="RNA POLYMERASE ECF-TYPE SIGMA FACTO"/>
    <property type="match status" value="1"/>
</dbReference>
<dbReference type="Pfam" id="PF08281">
    <property type="entry name" value="Sigma70_r4_2"/>
    <property type="match status" value="1"/>
</dbReference>